<protein>
    <recommendedName>
        <fullName evidence="7">L-type lectin-like domain-containing protein</fullName>
    </recommendedName>
</protein>
<evidence type="ECO:0000256" key="6">
    <source>
        <dbReference type="SAM" id="Phobius"/>
    </source>
</evidence>
<evidence type="ECO:0000256" key="5">
    <source>
        <dbReference type="ARBA" id="ARBA00023136"/>
    </source>
</evidence>
<dbReference type="CDD" id="cd07308">
    <property type="entry name" value="lectin_leg-like"/>
    <property type="match status" value="1"/>
</dbReference>
<sequence length="300" mass="33019">SPLWSKRSHSLPVTRLTLTKPYGQFWAHWDVRGKVASTNNEIRLTPAVKGVSGAIWSKNPLGMGGFGMEVDLRFASKDGLHADGAAIWFLDQPSTGAAYGISSNFTGIGVVLDTFQNLDYGTKSFIGIVGSDGTTAHSMDHNGKDQMLGKCSVPDMVKVDKNRRKFGETISVSVEYLGNLIRVFYKYPDSTEWKFCADAKVHIPLAYTMGISASTGELSARHELIALRVFEIPIDPSIAVTRSTDKLSFEKPLVQATQDRDDLTTVMWIFGLTILAIVVIIAAILAFDFWYNGEDRILTC</sequence>
<comment type="caution">
    <text evidence="8">The sequence shown here is derived from an EMBL/GenBank/DDBJ whole genome shotgun (WGS) entry which is preliminary data.</text>
</comment>
<dbReference type="AlphaFoldDB" id="A0AAN5D194"/>
<gene>
    <name evidence="8" type="ORF">PMAYCL1PPCAC_24731</name>
</gene>
<keyword evidence="3" id="KW-0732">Signal</keyword>
<dbReference type="InterPro" id="IPR051136">
    <property type="entry name" value="Intracellular_Lectin-GPT"/>
</dbReference>
<dbReference type="Gene3D" id="2.60.120.200">
    <property type="match status" value="1"/>
</dbReference>
<keyword evidence="4 6" id="KW-1133">Transmembrane helix</keyword>
<dbReference type="GO" id="GO:0005789">
    <property type="term" value="C:endoplasmic reticulum membrane"/>
    <property type="evidence" value="ECO:0007669"/>
    <property type="project" value="TreeGrafter"/>
</dbReference>
<dbReference type="GO" id="GO:0005793">
    <property type="term" value="C:endoplasmic reticulum-Golgi intermediate compartment"/>
    <property type="evidence" value="ECO:0007669"/>
    <property type="project" value="TreeGrafter"/>
</dbReference>
<evidence type="ECO:0000256" key="2">
    <source>
        <dbReference type="ARBA" id="ARBA00022692"/>
    </source>
</evidence>
<keyword evidence="9" id="KW-1185">Reference proteome</keyword>
<dbReference type="PANTHER" id="PTHR12223">
    <property type="entry name" value="VESICULAR MANNOSE-BINDING LECTIN"/>
    <property type="match status" value="1"/>
</dbReference>
<keyword evidence="5 6" id="KW-0472">Membrane</keyword>
<accession>A0AAN5D194</accession>
<dbReference type="Pfam" id="PF03388">
    <property type="entry name" value="Lectin_leg-like"/>
    <property type="match status" value="1"/>
</dbReference>
<name>A0AAN5D194_9BILA</name>
<dbReference type="Proteomes" id="UP001328107">
    <property type="component" value="Unassembled WGS sequence"/>
</dbReference>
<dbReference type="PROSITE" id="PS51328">
    <property type="entry name" value="L_LECTIN_LIKE"/>
    <property type="match status" value="1"/>
</dbReference>
<dbReference type="PANTHER" id="PTHR12223:SF45">
    <property type="entry name" value="RE50040P"/>
    <property type="match status" value="1"/>
</dbReference>
<dbReference type="SUPFAM" id="SSF49899">
    <property type="entry name" value="Concanavalin A-like lectins/glucanases"/>
    <property type="match status" value="1"/>
</dbReference>
<dbReference type="GO" id="GO:0000139">
    <property type="term" value="C:Golgi membrane"/>
    <property type="evidence" value="ECO:0007669"/>
    <property type="project" value="TreeGrafter"/>
</dbReference>
<evidence type="ECO:0000256" key="4">
    <source>
        <dbReference type="ARBA" id="ARBA00022989"/>
    </source>
</evidence>
<evidence type="ECO:0000313" key="8">
    <source>
        <dbReference type="EMBL" id="GMR54536.1"/>
    </source>
</evidence>
<dbReference type="GO" id="GO:0005537">
    <property type="term" value="F:D-mannose binding"/>
    <property type="evidence" value="ECO:0007669"/>
    <property type="project" value="TreeGrafter"/>
</dbReference>
<feature type="non-terminal residue" evidence="8">
    <location>
        <position position="1"/>
    </location>
</feature>
<reference evidence="9" key="1">
    <citation type="submission" date="2022-10" db="EMBL/GenBank/DDBJ databases">
        <title>Genome assembly of Pristionchus species.</title>
        <authorList>
            <person name="Yoshida K."/>
            <person name="Sommer R.J."/>
        </authorList>
    </citation>
    <scope>NUCLEOTIDE SEQUENCE [LARGE SCALE GENOMIC DNA]</scope>
    <source>
        <strain evidence="9">RS5460</strain>
    </source>
</reference>
<dbReference type="EMBL" id="BTRK01000005">
    <property type="protein sequence ID" value="GMR54536.1"/>
    <property type="molecule type" value="Genomic_DNA"/>
</dbReference>
<dbReference type="InterPro" id="IPR005052">
    <property type="entry name" value="Lectin_leg"/>
</dbReference>
<proteinExistence type="predicted"/>
<evidence type="ECO:0000313" key="9">
    <source>
        <dbReference type="Proteomes" id="UP001328107"/>
    </source>
</evidence>
<evidence type="ECO:0000256" key="3">
    <source>
        <dbReference type="ARBA" id="ARBA00022729"/>
    </source>
</evidence>
<keyword evidence="2 6" id="KW-0812">Transmembrane</keyword>
<feature type="transmembrane region" description="Helical" evidence="6">
    <location>
        <begin position="266"/>
        <end position="291"/>
    </location>
</feature>
<dbReference type="GO" id="GO:0006888">
    <property type="term" value="P:endoplasmic reticulum to Golgi vesicle-mediated transport"/>
    <property type="evidence" value="ECO:0007669"/>
    <property type="project" value="TreeGrafter"/>
</dbReference>
<dbReference type="GO" id="GO:0030134">
    <property type="term" value="C:COPII-coated ER to Golgi transport vesicle"/>
    <property type="evidence" value="ECO:0007669"/>
    <property type="project" value="TreeGrafter"/>
</dbReference>
<dbReference type="InterPro" id="IPR013320">
    <property type="entry name" value="ConA-like_dom_sf"/>
</dbReference>
<evidence type="ECO:0000259" key="7">
    <source>
        <dbReference type="PROSITE" id="PS51328"/>
    </source>
</evidence>
<organism evidence="8 9">
    <name type="scientific">Pristionchus mayeri</name>
    <dbReference type="NCBI Taxonomy" id="1317129"/>
    <lineage>
        <taxon>Eukaryota</taxon>
        <taxon>Metazoa</taxon>
        <taxon>Ecdysozoa</taxon>
        <taxon>Nematoda</taxon>
        <taxon>Chromadorea</taxon>
        <taxon>Rhabditida</taxon>
        <taxon>Rhabditina</taxon>
        <taxon>Diplogasteromorpha</taxon>
        <taxon>Diplogasteroidea</taxon>
        <taxon>Neodiplogasteridae</taxon>
        <taxon>Pristionchus</taxon>
    </lineage>
</organism>
<feature type="domain" description="L-type lectin-like" evidence="7">
    <location>
        <begin position="1"/>
        <end position="232"/>
    </location>
</feature>
<comment type="subcellular location">
    <subcellularLocation>
        <location evidence="1">Membrane</location>
        <topology evidence="1">Single-pass type I membrane protein</topology>
    </subcellularLocation>
</comment>
<evidence type="ECO:0000256" key="1">
    <source>
        <dbReference type="ARBA" id="ARBA00004479"/>
    </source>
</evidence>